<reference evidence="2 3" key="1">
    <citation type="journal article" date="2018" name="Nat. Genet.">
        <title>The Rosa genome provides new insights in the design of modern roses.</title>
        <authorList>
            <person name="Bendahmane M."/>
        </authorList>
    </citation>
    <scope>NUCLEOTIDE SEQUENCE [LARGE SCALE GENOMIC DNA]</scope>
    <source>
        <strain evidence="3">cv. Old Blush</strain>
    </source>
</reference>
<comment type="caution">
    <text evidence="2">The sequence shown here is derived from an EMBL/GenBank/DDBJ whole genome shotgun (WGS) entry which is preliminary data.</text>
</comment>
<evidence type="ECO:0000313" key="3">
    <source>
        <dbReference type="Proteomes" id="UP000238479"/>
    </source>
</evidence>
<keyword evidence="1" id="KW-0812">Transmembrane</keyword>
<proteinExistence type="predicted"/>
<accession>A0A2P6Q661</accession>
<gene>
    <name evidence="2" type="ORF">RchiOBHm_Chr5g0016181</name>
</gene>
<sequence>MRPRRGGGMSGGGRPSAGWVVVLRLLVGWLSTVIRCWFGSSGKGSLVWDQVRGHLSLIGRRWCRVAWFDATGWEAEVEARQGDLRLGPGGLGTTHLVVLTSWPWALVVGLFRLKFGLGFLFGPCLVFSCF</sequence>
<evidence type="ECO:0000256" key="1">
    <source>
        <dbReference type="SAM" id="Phobius"/>
    </source>
</evidence>
<dbReference type="AlphaFoldDB" id="A0A2P6Q661"/>
<keyword evidence="1" id="KW-0472">Membrane</keyword>
<feature type="transmembrane region" description="Helical" evidence="1">
    <location>
        <begin position="104"/>
        <end position="127"/>
    </location>
</feature>
<dbReference type="EMBL" id="PDCK01000043">
    <property type="protein sequence ID" value="PRQ29658.1"/>
    <property type="molecule type" value="Genomic_DNA"/>
</dbReference>
<name>A0A2P6Q661_ROSCH</name>
<keyword evidence="3" id="KW-1185">Reference proteome</keyword>
<keyword evidence="1" id="KW-1133">Transmembrane helix</keyword>
<evidence type="ECO:0000313" key="2">
    <source>
        <dbReference type="EMBL" id="PRQ29658.1"/>
    </source>
</evidence>
<feature type="transmembrane region" description="Helical" evidence="1">
    <location>
        <begin position="21"/>
        <end position="40"/>
    </location>
</feature>
<organism evidence="2 3">
    <name type="scientific">Rosa chinensis</name>
    <name type="common">China rose</name>
    <dbReference type="NCBI Taxonomy" id="74649"/>
    <lineage>
        <taxon>Eukaryota</taxon>
        <taxon>Viridiplantae</taxon>
        <taxon>Streptophyta</taxon>
        <taxon>Embryophyta</taxon>
        <taxon>Tracheophyta</taxon>
        <taxon>Spermatophyta</taxon>
        <taxon>Magnoliopsida</taxon>
        <taxon>eudicotyledons</taxon>
        <taxon>Gunneridae</taxon>
        <taxon>Pentapetalae</taxon>
        <taxon>rosids</taxon>
        <taxon>fabids</taxon>
        <taxon>Rosales</taxon>
        <taxon>Rosaceae</taxon>
        <taxon>Rosoideae</taxon>
        <taxon>Rosoideae incertae sedis</taxon>
        <taxon>Rosa</taxon>
    </lineage>
</organism>
<protein>
    <submittedName>
        <fullName evidence="2">Uncharacterized protein</fullName>
    </submittedName>
</protein>
<dbReference type="Proteomes" id="UP000238479">
    <property type="component" value="Chromosome 5"/>
</dbReference>
<dbReference type="Gramene" id="PRQ29658">
    <property type="protein sequence ID" value="PRQ29658"/>
    <property type="gene ID" value="RchiOBHm_Chr5g0016181"/>
</dbReference>